<gene>
    <name evidence="14" type="ORF">B0T18DRAFT_434803</name>
</gene>
<evidence type="ECO:0000313" key="15">
    <source>
        <dbReference type="Proteomes" id="UP001172155"/>
    </source>
</evidence>
<comment type="subcellular location">
    <subcellularLocation>
        <location evidence="9">Membrane</location>
        <topology evidence="9">Multi-pass membrane protein</topology>
    </subcellularLocation>
    <subcellularLocation>
        <location evidence="1">Mitochondrion inner membrane</location>
        <topology evidence="1">Multi-pass membrane protein</topology>
    </subcellularLocation>
</comment>
<comment type="caution">
    <text evidence="14">The sequence shown here is derived from an EMBL/GenBank/DDBJ whole genome shotgun (WGS) entry which is preliminary data.</text>
</comment>
<evidence type="ECO:0000256" key="11">
    <source>
        <dbReference type="SAM" id="MobiDB-lite"/>
    </source>
</evidence>
<proteinExistence type="inferred from homology"/>
<keyword evidence="15" id="KW-1185">Reference proteome</keyword>
<feature type="transmembrane region" description="Helical" evidence="12">
    <location>
        <begin position="356"/>
        <end position="379"/>
    </location>
</feature>
<protein>
    <submittedName>
        <fullName evidence="14">60Kd inner membrane protein-domain-containing protein</fullName>
    </submittedName>
</protein>
<dbReference type="GO" id="GO:0032979">
    <property type="term" value="P:protein insertion into mitochondrial inner membrane from matrix"/>
    <property type="evidence" value="ECO:0007669"/>
    <property type="project" value="TreeGrafter"/>
</dbReference>
<dbReference type="AlphaFoldDB" id="A0AA40FAU3"/>
<dbReference type="GO" id="GO:0005741">
    <property type="term" value="C:mitochondrial outer membrane"/>
    <property type="evidence" value="ECO:0007669"/>
    <property type="project" value="InterPro"/>
</dbReference>
<evidence type="ECO:0000313" key="14">
    <source>
        <dbReference type="EMBL" id="KAK0754385.1"/>
    </source>
</evidence>
<evidence type="ECO:0000256" key="10">
    <source>
        <dbReference type="SAM" id="Coils"/>
    </source>
</evidence>
<evidence type="ECO:0000256" key="1">
    <source>
        <dbReference type="ARBA" id="ARBA00004448"/>
    </source>
</evidence>
<keyword evidence="8 12" id="KW-0472">Membrane</keyword>
<keyword evidence="10" id="KW-0175">Coiled coil</keyword>
<accession>A0AA40FAU3</accession>
<feature type="domain" description="Membrane insertase YidC/Oxa/ALB C-terminal" evidence="13">
    <location>
        <begin position="233"/>
        <end position="425"/>
    </location>
</feature>
<evidence type="ECO:0000256" key="4">
    <source>
        <dbReference type="ARBA" id="ARBA00022792"/>
    </source>
</evidence>
<dbReference type="EMBL" id="JAUKUD010000001">
    <property type="protein sequence ID" value="KAK0754385.1"/>
    <property type="molecule type" value="Genomic_DNA"/>
</dbReference>
<evidence type="ECO:0000256" key="5">
    <source>
        <dbReference type="ARBA" id="ARBA00022946"/>
    </source>
</evidence>
<dbReference type="PANTHER" id="PTHR12428:SF66">
    <property type="entry name" value="MITOCHONDRIAL INNER MEMBRANE PROTEIN OXA1L"/>
    <property type="match status" value="1"/>
</dbReference>
<evidence type="ECO:0000256" key="6">
    <source>
        <dbReference type="ARBA" id="ARBA00022989"/>
    </source>
</evidence>
<evidence type="ECO:0000256" key="2">
    <source>
        <dbReference type="ARBA" id="ARBA00009877"/>
    </source>
</evidence>
<evidence type="ECO:0000256" key="12">
    <source>
        <dbReference type="SAM" id="Phobius"/>
    </source>
</evidence>
<evidence type="ECO:0000256" key="9">
    <source>
        <dbReference type="RuleBase" id="RU003945"/>
    </source>
</evidence>
<evidence type="ECO:0000256" key="8">
    <source>
        <dbReference type="ARBA" id="ARBA00023136"/>
    </source>
</evidence>
<dbReference type="InterPro" id="IPR013262">
    <property type="entry name" value="OMP_MIM1/TOM13_mt"/>
</dbReference>
<feature type="coiled-coil region" evidence="10">
    <location>
        <begin position="504"/>
        <end position="534"/>
    </location>
</feature>
<comment type="similarity">
    <text evidence="2 9">Belongs to the OXA1/ALB3/YidC family.</text>
</comment>
<feature type="region of interest" description="Disordered" evidence="11">
    <location>
        <begin position="1"/>
        <end position="38"/>
    </location>
</feature>
<dbReference type="GO" id="GO:0005743">
    <property type="term" value="C:mitochondrial inner membrane"/>
    <property type="evidence" value="ECO:0007669"/>
    <property type="project" value="UniProtKB-SubCell"/>
</dbReference>
<dbReference type="PANTHER" id="PTHR12428">
    <property type="entry name" value="OXA1"/>
    <property type="match status" value="1"/>
</dbReference>
<dbReference type="Pfam" id="PF02096">
    <property type="entry name" value="60KD_IMP"/>
    <property type="match status" value="1"/>
</dbReference>
<organism evidence="14 15">
    <name type="scientific">Schizothecium vesticola</name>
    <dbReference type="NCBI Taxonomy" id="314040"/>
    <lineage>
        <taxon>Eukaryota</taxon>
        <taxon>Fungi</taxon>
        <taxon>Dikarya</taxon>
        <taxon>Ascomycota</taxon>
        <taxon>Pezizomycotina</taxon>
        <taxon>Sordariomycetes</taxon>
        <taxon>Sordariomycetidae</taxon>
        <taxon>Sordariales</taxon>
        <taxon>Schizotheciaceae</taxon>
        <taxon>Schizothecium</taxon>
    </lineage>
</organism>
<keyword evidence="4" id="KW-0999">Mitochondrion inner membrane</keyword>
<feature type="transmembrane region" description="Helical" evidence="12">
    <location>
        <begin position="391"/>
        <end position="414"/>
    </location>
</feature>
<evidence type="ECO:0000256" key="3">
    <source>
        <dbReference type="ARBA" id="ARBA00022692"/>
    </source>
</evidence>
<keyword evidence="7" id="KW-0496">Mitochondrion</keyword>
<dbReference type="GO" id="GO:0032977">
    <property type="term" value="F:membrane insertase activity"/>
    <property type="evidence" value="ECO:0007669"/>
    <property type="project" value="InterPro"/>
</dbReference>
<dbReference type="Pfam" id="PF08219">
    <property type="entry name" value="TOM13"/>
    <property type="match status" value="1"/>
</dbReference>
<dbReference type="Proteomes" id="UP001172155">
    <property type="component" value="Unassembled WGS sequence"/>
</dbReference>
<feature type="transmembrane region" description="Helical" evidence="12">
    <location>
        <begin position="308"/>
        <end position="328"/>
    </location>
</feature>
<feature type="transmembrane region" description="Helical" evidence="12">
    <location>
        <begin position="225"/>
        <end position="248"/>
    </location>
</feature>
<dbReference type="CDD" id="cd20069">
    <property type="entry name" value="5TM_Oxa1-like"/>
    <property type="match status" value="1"/>
</dbReference>
<sequence>MSSDEAPNPMAESGVTIRSDSEQYSGEDISTSPPSSSSPAVILYQPPTLWSLFRGATINLFLPFVNGMMLGFGELFAHEAAFRLGWSGTREIPPRGLGCPGQKKSCDAAANASQQRCPPVEPVLGARSGYARSPRRLAGPLALTVLSSRQARFASTQPAPAAPIPAAPIPAAPPTAETDLSTTLSDLLGAENVLDIPEQIGFLKGLGLDYGWGPTSSMEWLIEHIYVYTGLPWWATLAVTAVAVRLAIFKPTISSQIESQKMQDLRKNPKYTALQDRMKATMQSGDRDELMAVRNEIRNIHKAMGLKWWKIAVPMLQVPVGFGMLRLVRGMADLPVPSLETGGMLWFQNLAIPDPYYLLPLAAAGMFVVSMRVPIPFMAPQQQQTMRAMGIVLVPISALATIFLPAGLQLFFLISGGLQYLQAKVFYDPVLRRWLGLGKLHLGGEPVAPTASNYQAPRTMDTTATEVPAKDDGMLDSFKGSFTAAKEKLRDYQLNQELKTSGKKKVDYEEKAELEQQARVLERAERRRAMKSQNRRG</sequence>
<keyword evidence="3 9" id="KW-0812">Transmembrane</keyword>
<keyword evidence="6 12" id="KW-1133">Transmembrane helix</keyword>
<dbReference type="InterPro" id="IPR028055">
    <property type="entry name" value="YidC/Oxa/ALB_C"/>
</dbReference>
<dbReference type="InterPro" id="IPR001708">
    <property type="entry name" value="YidC/ALB3/OXA1/COX18"/>
</dbReference>
<evidence type="ECO:0000259" key="13">
    <source>
        <dbReference type="Pfam" id="PF02096"/>
    </source>
</evidence>
<evidence type="ECO:0000256" key="7">
    <source>
        <dbReference type="ARBA" id="ARBA00023128"/>
    </source>
</evidence>
<keyword evidence="5" id="KW-0809">Transit peptide</keyword>
<reference evidence="14" key="1">
    <citation type="submission" date="2023-06" db="EMBL/GenBank/DDBJ databases">
        <title>Genome-scale phylogeny and comparative genomics of the fungal order Sordariales.</title>
        <authorList>
            <consortium name="Lawrence Berkeley National Laboratory"/>
            <person name="Hensen N."/>
            <person name="Bonometti L."/>
            <person name="Westerberg I."/>
            <person name="Brannstrom I.O."/>
            <person name="Guillou S."/>
            <person name="Cros-Aarteil S."/>
            <person name="Calhoun S."/>
            <person name="Haridas S."/>
            <person name="Kuo A."/>
            <person name="Mondo S."/>
            <person name="Pangilinan J."/>
            <person name="Riley R."/>
            <person name="LaButti K."/>
            <person name="Andreopoulos B."/>
            <person name="Lipzen A."/>
            <person name="Chen C."/>
            <person name="Yanf M."/>
            <person name="Daum C."/>
            <person name="Ng V."/>
            <person name="Clum A."/>
            <person name="Steindorff A."/>
            <person name="Ohm R."/>
            <person name="Martin F."/>
            <person name="Silar P."/>
            <person name="Natvig D."/>
            <person name="Lalanne C."/>
            <person name="Gautier V."/>
            <person name="Ament-velasquez S.L."/>
            <person name="Kruys A."/>
            <person name="Hutchinson M.I."/>
            <person name="Powell A.J."/>
            <person name="Barry K."/>
            <person name="Miller A.N."/>
            <person name="Grigoriev I.V."/>
            <person name="Debuchy R."/>
            <person name="Gladieux P."/>
            <person name="Thoren M.H."/>
            <person name="Johannesson H."/>
        </authorList>
    </citation>
    <scope>NUCLEOTIDE SEQUENCE</scope>
    <source>
        <strain evidence="14">SMH3187-1</strain>
    </source>
</reference>
<name>A0AA40FAU3_9PEZI</name>